<dbReference type="SUPFAM" id="SSF53448">
    <property type="entry name" value="Nucleotide-diphospho-sugar transferases"/>
    <property type="match status" value="1"/>
</dbReference>
<comment type="similarity">
    <text evidence="1">Belongs to the glycosyltransferase 2 family.</text>
</comment>
<keyword evidence="2" id="KW-0328">Glycosyltransferase</keyword>
<reference evidence="4 5" key="1">
    <citation type="journal article" date="2015" name="Nature">
        <title>rRNA introns, odd ribosomes, and small enigmatic genomes across a large radiation of phyla.</title>
        <authorList>
            <person name="Brown C.T."/>
            <person name="Hug L.A."/>
            <person name="Thomas B.C."/>
            <person name="Sharon I."/>
            <person name="Castelle C.J."/>
            <person name="Singh A."/>
            <person name="Wilkins M.J."/>
            <person name="Williams K.H."/>
            <person name="Banfield J.F."/>
        </authorList>
    </citation>
    <scope>NUCLEOTIDE SEQUENCE [LARGE SCALE GENOMIC DNA]</scope>
</reference>
<comment type="caution">
    <text evidence="4">The sequence shown here is derived from an EMBL/GenBank/DDBJ whole genome shotgun (WGS) entry which is preliminary data.</text>
</comment>
<protein>
    <submittedName>
        <fullName evidence="4">Glycosyl transferase family 2</fullName>
    </submittedName>
</protein>
<name>A0A0G0UAQ5_9BACT</name>
<proteinExistence type="inferred from homology"/>
<evidence type="ECO:0000256" key="1">
    <source>
        <dbReference type="ARBA" id="ARBA00006739"/>
    </source>
</evidence>
<dbReference type="AlphaFoldDB" id="A0A0G0UAQ5"/>
<evidence type="ECO:0000313" key="5">
    <source>
        <dbReference type="Proteomes" id="UP000034854"/>
    </source>
</evidence>
<evidence type="ECO:0000313" key="4">
    <source>
        <dbReference type="EMBL" id="KKR86074.1"/>
    </source>
</evidence>
<dbReference type="Gene3D" id="3.90.550.10">
    <property type="entry name" value="Spore Coat Polysaccharide Biosynthesis Protein SpsA, Chain A"/>
    <property type="match status" value="1"/>
</dbReference>
<keyword evidence="3 4" id="KW-0808">Transferase</keyword>
<evidence type="ECO:0000256" key="2">
    <source>
        <dbReference type="ARBA" id="ARBA00022676"/>
    </source>
</evidence>
<dbReference type="EMBL" id="LCAG01000022">
    <property type="protein sequence ID" value="KKR86074.1"/>
    <property type="molecule type" value="Genomic_DNA"/>
</dbReference>
<dbReference type="InterPro" id="IPR029044">
    <property type="entry name" value="Nucleotide-diphossugar_trans"/>
</dbReference>
<dbReference type="CDD" id="cd04186">
    <property type="entry name" value="GT_2_like_c"/>
    <property type="match status" value="1"/>
</dbReference>
<dbReference type="GO" id="GO:0016757">
    <property type="term" value="F:glycosyltransferase activity"/>
    <property type="evidence" value="ECO:0007669"/>
    <property type="project" value="UniProtKB-KW"/>
</dbReference>
<dbReference type="Pfam" id="PF13641">
    <property type="entry name" value="Glyco_tranf_2_3"/>
    <property type="match status" value="1"/>
</dbReference>
<dbReference type="Proteomes" id="UP000034854">
    <property type="component" value="Unassembled WGS sequence"/>
</dbReference>
<gene>
    <name evidence="4" type="ORF">UU34_C0022G0009</name>
</gene>
<dbReference type="PANTHER" id="PTHR43179:SF12">
    <property type="entry name" value="GALACTOFURANOSYLTRANSFERASE GLFT2"/>
    <property type="match status" value="1"/>
</dbReference>
<evidence type="ECO:0000256" key="3">
    <source>
        <dbReference type="ARBA" id="ARBA00022679"/>
    </source>
</evidence>
<accession>A0A0G0UAQ5</accession>
<sequence length="320" mass="36060">MKLAIVILNFNGLDDTLACLDSIRKLKNDDIFLETIVVDNFSSDGSQEALSKIEDINFIQNQDNLGDGSQEALSKIEDINFIQNQDNLGYAGGNNVGIKYALKRRADAVLILNNDTIVDQKLILNLVTSLDRGDVISPKIFFAKGFEFHKLRYSPKDLGKVIWSAGGEIDWSNVLGKHLGVDEVDRGQFGVRKQITFATGACMFVKREVFEKIGYFDEKYFLYLEDMDFCMRAKKAGFRIIFEPSAVVWHKNASSSGGSGSALQDYFISRNRLLIAFKFASIRTKFALFRHVLGQIKNPIKRKALVDFLTFNFGKGSYIK</sequence>
<dbReference type="PANTHER" id="PTHR43179">
    <property type="entry name" value="RHAMNOSYLTRANSFERASE WBBL"/>
    <property type="match status" value="1"/>
</dbReference>
<organism evidence="4 5">
    <name type="scientific">Candidatus Curtissbacteria bacterium GW2011_GWA1_41_11</name>
    <dbReference type="NCBI Taxonomy" id="1618409"/>
    <lineage>
        <taxon>Bacteria</taxon>
        <taxon>Candidatus Curtissiibacteriota</taxon>
    </lineage>
</organism>